<sequence length="530" mass="59404">METSPSLEEASRNRLAKSQSWSNHVSIQNMSKLVAVVSLSFAFACAYIVLAPISNQRVDCSLITTTRSGLSSSNEASFLDSTANYSLSSVLPRFLHHPARTPEASITLDQTSSPVPSATGSTGTTLGNIVFGIGASSQTWEQRHKYIKLWWKPGIMRGYAWLDEPVKNWPDSLPPYRISENTSHFENARMVGPRSAIRISRIVSEAYRLKLPNVHWFVMGDDDTVFVAENLVQVLSKYDHNLFYYIGSNSESHRQSLHFSTEMAFGGGGFAISYALAKSFESMQDACLHRYPTMYGSDQRVHACMTELGVPLTKELGFHQMDIHGDAFGILSAHPLAPLVSMHHLNAIKPLFPNMSQDQAVQHLLKATQVDPAGILQQSICYDRKRSWSLSVSWGYVVQVFRGILPPKELQIPTRTFVSWIEFSDKAFTFKTRPLPNDTCLHPIRFYLENVAYGGNKHSTTIYKRAQATANDCSLEMASHSTLKSIRVVKEKVSAAWFKVRRRQCCRLIDSDTTHLHIYVGSCREGEIIA</sequence>
<evidence type="ECO:0000313" key="1">
    <source>
        <dbReference type="EMBL" id="KAJ7513477.1"/>
    </source>
</evidence>
<dbReference type="Proteomes" id="UP001162992">
    <property type="component" value="Chromosome 23"/>
</dbReference>
<protein>
    <submittedName>
        <fullName evidence="1">Uncharacterized protein</fullName>
    </submittedName>
</protein>
<keyword evidence="2" id="KW-1185">Reference proteome</keyword>
<organism evidence="1 2">
    <name type="scientific">Diphasiastrum complanatum</name>
    <name type="common">Issler's clubmoss</name>
    <name type="synonym">Lycopodium complanatum</name>
    <dbReference type="NCBI Taxonomy" id="34168"/>
    <lineage>
        <taxon>Eukaryota</taxon>
        <taxon>Viridiplantae</taxon>
        <taxon>Streptophyta</taxon>
        <taxon>Embryophyta</taxon>
        <taxon>Tracheophyta</taxon>
        <taxon>Lycopodiopsida</taxon>
        <taxon>Lycopodiales</taxon>
        <taxon>Lycopodiaceae</taxon>
        <taxon>Lycopodioideae</taxon>
        <taxon>Diphasiastrum</taxon>
    </lineage>
</organism>
<reference evidence="2" key="1">
    <citation type="journal article" date="2024" name="Proc. Natl. Acad. Sci. U.S.A.">
        <title>Extraordinary preservation of gene collinearity over three hundred million years revealed in homosporous lycophytes.</title>
        <authorList>
            <person name="Li C."/>
            <person name="Wickell D."/>
            <person name="Kuo L.Y."/>
            <person name="Chen X."/>
            <person name="Nie B."/>
            <person name="Liao X."/>
            <person name="Peng D."/>
            <person name="Ji J."/>
            <person name="Jenkins J."/>
            <person name="Williams M."/>
            <person name="Shu S."/>
            <person name="Plott C."/>
            <person name="Barry K."/>
            <person name="Rajasekar S."/>
            <person name="Grimwood J."/>
            <person name="Han X."/>
            <person name="Sun S."/>
            <person name="Hou Z."/>
            <person name="He W."/>
            <person name="Dai G."/>
            <person name="Sun C."/>
            <person name="Schmutz J."/>
            <person name="Leebens-Mack J.H."/>
            <person name="Li F.W."/>
            <person name="Wang L."/>
        </authorList>
    </citation>
    <scope>NUCLEOTIDE SEQUENCE [LARGE SCALE GENOMIC DNA]</scope>
    <source>
        <strain evidence="2">cv. PW_Plant_1</strain>
    </source>
</reference>
<proteinExistence type="predicted"/>
<comment type="caution">
    <text evidence="1">The sequence shown here is derived from an EMBL/GenBank/DDBJ whole genome shotgun (WGS) entry which is preliminary data.</text>
</comment>
<evidence type="ECO:0000313" key="2">
    <source>
        <dbReference type="Proteomes" id="UP001162992"/>
    </source>
</evidence>
<gene>
    <name evidence="1" type="ORF">O6H91_23G001700</name>
</gene>
<dbReference type="EMBL" id="CM055114">
    <property type="protein sequence ID" value="KAJ7513477.1"/>
    <property type="molecule type" value="Genomic_DNA"/>
</dbReference>
<accession>A0ACC2A7G1</accession>
<name>A0ACC2A7G1_DIPCM</name>